<accession>A0A7S2J9N2</accession>
<protein>
    <submittedName>
        <fullName evidence="1">Uncharacterized protein</fullName>
    </submittedName>
</protein>
<dbReference type="EMBL" id="HBGQ01101037">
    <property type="protein sequence ID" value="CAD9541693.1"/>
    <property type="molecule type" value="Transcribed_RNA"/>
</dbReference>
<organism evidence="1">
    <name type="scientific">Alexandrium andersonii</name>
    <dbReference type="NCBI Taxonomy" id="327968"/>
    <lineage>
        <taxon>Eukaryota</taxon>
        <taxon>Sar</taxon>
        <taxon>Alveolata</taxon>
        <taxon>Dinophyceae</taxon>
        <taxon>Gonyaulacales</taxon>
        <taxon>Pyrocystaceae</taxon>
        <taxon>Alexandrium</taxon>
    </lineage>
</organism>
<name>A0A7S2J9N2_9DINO</name>
<evidence type="ECO:0000313" key="1">
    <source>
        <dbReference type="EMBL" id="CAD9541693.1"/>
    </source>
</evidence>
<sequence length="245" mass="27865">MVASGRRPRSGPLLLGTLLAVLGVVEVLPWARELFVSPALPTLHRHRAATTARRAEDEEGEVQTKRKFRKIFEKPDKGIDLDGDKLDNLPEWYQETIAGKGGMPRGFMADLVLRSFLGGFNKKKYPVLSYAYTGVNGEPSETDFETAYNNMKREIKEGGSFMENDGKGWIWLVAGQTPGGLYLYLTKAPPYGERPLALIKEDDPDEFFAKVDWYRLYVRLHKWNLWGGTVTKFPYPFGWMPTEKK</sequence>
<dbReference type="AlphaFoldDB" id="A0A7S2J9N2"/>
<gene>
    <name evidence="1" type="ORF">AAND1436_LOCUS48277</name>
</gene>
<proteinExistence type="predicted"/>
<reference evidence="1" key="1">
    <citation type="submission" date="2021-01" db="EMBL/GenBank/DDBJ databases">
        <authorList>
            <person name="Corre E."/>
            <person name="Pelletier E."/>
            <person name="Niang G."/>
            <person name="Scheremetjew M."/>
            <person name="Finn R."/>
            <person name="Kale V."/>
            <person name="Holt S."/>
            <person name="Cochrane G."/>
            <person name="Meng A."/>
            <person name="Brown T."/>
            <person name="Cohen L."/>
        </authorList>
    </citation>
    <scope>NUCLEOTIDE SEQUENCE</scope>
    <source>
        <strain evidence="1">CCMP2222</strain>
    </source>
</reference>